<dbReference type="EMBL" id="CAJNON010000441">
    <property type="protein sequence ID" value="CAF1264338.1"/>
    <property type="molecule type" value="Genomic_DNA"/>
</dbReference>
<name>A0A815B1E6_9BILA</name>
<keyword evidence="1" id="KW-0472">Membrane</keyword>
<proteinExistence type="predicted"/>
<sequence>MKYRQSSDSSSGPASTAHASHSLINRNAWADDDDINQIHQKKSSFAWYWCFKCCIIGSLVAGIGLAIVLTFWLTSKTTATETLGM</sequence>
<keyword evidence="1" id="KW-1133">Transmembrane helix</keyword>
<evidence type="ECO:0000313" key="2">
    <source>
        <dbReference type="EMBL" id="CAF1264338.1"/>
    </source>
</evidence>
<evidence type="ECO:0000313" key="3">
    <source>
        <dbReference type="Proteomes" id="UP000663891"/>
    </source>
</evidence>
<keyword evidence="1" id="KW-0812">Transmembrane</keyword>
<reference evidence="2" key="1">
    <citation type="submission" date="2021-02" db="EMBL/GenBank/DDBJ databases">
        <authorList>
            <person name="Nowell W R."/>
        </authorList>
    </citation>
    <scope>NUCLEOTIDE SEQUENCE</scope>
</reference>
<evidence type="ECO:0000256" key="1">
    <source>
        <dbReference type="SAM" id="Phobius"/>
    </source>
</evidence>
<organism evidence="2 3">
    <name type="scientific">Adineta steineri</name>
    <dbReference type="NCBI Taxonomy" id="433720"/>
    <lineage>
        <taxon>Eukaryota</taxon>
        <taxon>Metazoa</taxon>
        <taxon>Spiralia</taxon>
        <taxon>Gnathifera</taxon>
        <taxon>Rotifera</taxon>
        <taxon>Eurotatoria</taxon>
        <taxon>Bdelloidea</taxon>
        <taxon>Adinetida</taxon>
        <taxon>Adinetidae</taxon>
        <taxon>Adineta</taxon>
    </lineage>
</organism>
<dbReference type="AlphaFoldDB" id="A0A815B1E6"/>
<feature type="transmembrane region" description="Helical" evidence="1">
    <location>
        <begin position="46"/>
        <end position="73"/>
    </location>
</feature>
<comment type="caution">
    <text evidence="2">The sequence shown here is derived from an EMBL/GenBank/DDBJ whole genome shotgun (WGS) entry which is preliminary data.</text>
</comment>
<dbReference type="OrthoDB" id="10366806at2759"/>
<dbReference type="Proteomes" id="UP000663891">
    <property type="component" value="Unassembled WGS sequence"/>
</dbReference>
<accession>A0A815B1E6</accession>
<protein>
    <submittedName>
        <fullName evidence="2">Uncharacterized protein</fullName>
    </submittedName>
</protein>
<gene>
    <name evidence="2" type="ORF">VCS650_LOCUS29053</name>
</gene>